<keyword evidence="1" id="KW-0472">Membrane</keyword>
<dbReference type="GeneID" id="38136819"/>
<keyword evidence="3" id="KW-1185">Reference proteome</keyword>
<keyword evidence="1" id="KW-0812">Transmembrane</keyword>
<evidence type="ECO:0000313" key="3">
    <source>
        <dbReference type="Proteomes" id="UP000253729"/>
    </source>
</evidence>
<dbReference type="Proteomes" id="UP000253729">
    <property type="component" value="Unassembled WGS sequence"/>
</dbReference>
<dbReference type="AlphaFoldDB" id="A0A3F3PHR7"/>
<evidence type="ECO:0000256" key="1">
    <source>
        <dbReference type="SAM" id="Phobius"/>
    </source>
</evidence>
<gene>
    <name evidence="2" type="ORF">BDQ94DRAFT_155453</name>
</gene>
<organism evidence="2 3">
    <name type="scientific">Aspergillus welwitschiae</name>
    <dbReference type="NCBI Taxonomy" id="1341132"/>
    <lineage>
        <taxon>Eukaryota</taxon>
        <taxon>Fungi</taxon>
        <taxon>Dikarya</taxon>
        <taxon>Ascomycota</taxon>
        <taxon>Pezizomycotina</taxon>
        <taxon>Eurotiomycetes</taxon>
        <taxon>Eurotiomycetidae</taxon>
        <taxon>Eurotiales</taxon>
        <taxon>Aspergillaceae</taxon>
        <taxon>Aspergillus</taxon>
        <taxon>Aspergillus subgen. Circumdati</taxon>
    </lineage>
</organism>
<accession>A0A3F3PHR7</accession>
<evidence type="ECO:0000313" key="2">
    <source>
        <dbReference type="EMBL" id="RDH26500.1"/>
    </source>
</evidence>
<proteinExistence type="predicted"/>
<feature type="transmembrane region" description="Helical" evidence="1">
    <location>
        <begin position="33"/>
        <end position="55"/>
    </location>
</feature>
<dbReference type="RefSeq" id="XP_026619522.1">
    <property type="nucleotide sequence ID" value="XM_026768463.1"/>
</dbReference>
<reference evidence="2 3" key="1">
    <citation type="submission" date="2018-07" db="EMBL/GenBank/DDBJ databases">
        <title>The genomes of Aspergillus section Nigri reveals drivers in fungal speciation.</title>
        <authorList>
            <consortium name="DOE Joint Genome Institute"/>
            <person name="Vesth T.C."/>
            <person name="Nybo J."/>
            <person name="Theobald S."/>
            <person name="Brandl J."/>
            <person name="Frisvad J.C."/>
            <person name="Nielsen K.F."/>
            <person name="Lyhne E.K."/>
            <person name="Kogle M.E."/>
            <person name="Kuo A."/>
            <person name="Riley R."/>
            <person name="Clum A."/>
            <person name="Nolan M."/>
            <person name="Lipzen A."/>
            <person name="Salamov A."/>
            <person name="Henrissat B."/>
            <person name="Wiebenga A."/>
            <person name="De vries R.P."/>
            <person name="Grigoriev I.V."/>
            <person name="Mortensen U.H."/>
            <person name="Andersen M.R."/>
            <person name="Baker S.E."/>
        </authorList>
    </citation>
    <scope>NUCLEOTIDE SEQUENCE [LARGE SCALE GENOMIC DNA]</scope>
    <source>
        <strain evidence="2 3">CBS 139.54b</strain>
    </source>
</reference>
<keyword evidence="1" id="KW-1133">Transmembrane helix</keyword>
<sequence length="56" mass="6704">MICDDKVIAPNWIPRVRVQQKYGIPRTSHFETIVSNSLLILWFFYRLLYTMGVFLI</sequence>
<dbReference type="EMBL" id="KZ852140">
    <property type="protein sequence ID" value="RDH26500.1"/>
    <property type="molecule type" value="Genomic_DNA"/>
</dbReference>
<name>A0A3F3PHR7_9EURO</name>
<protein>
    <submittedName>
        <fullName evidence="2">Uncharacterized protein</fullName>
    </submittedName>
</protein>